<proteinExistence type="predicted"/>
<dbReference type="AlphaFoldDB" id="A0A8C6V9G7"/>
<organism evidence="4 5">
    <name type="scientific">Naja naja</name>
    <name type="common">Indian cobra</name>
    <dbReference type="NCBI Taxonomy" id="35670"/>
    <lineage>
        <taxon>Eukaryota</taxon>
        <taxon>Metazoa</taxon>
        <taxon>Chordata</taxon>
        <taxon>Craniata</taxon>
        <taxon>Vertebrata</taxon>
        <taxon>Euteleostomi</taxon>
        <taxon>Lepidosauria</taxon>
        <taxon>Squamata</taxon>
        <taxon>Bifurcata</taxon>
        <taxon>Unidentata</taxon>
        <taxon>Episquamata</taxon>
        <taxon>Toxicofera</taxon>
        <taxon>Serpentes</taxon>
        <taxon>Colubroidea</taxon>
        <taxon>Elapidae</taxon>
        <taxon>Elapinae</taxon>
        <taxon>Naja</taxon>
    </lineage>
</organism>
<dbReference type="InterPro" id="IPR003597">
    <property type="entry name" value="Ig_C1-set"/>
</dbReference>
<sequence length="385" mass="42249">ANLLSASTHAFGGPGLRTESESVQITAGKTLTLNCTLTQMDLPTSAKWYKELSNDLTLTYRERYQFSRGVRLVPGSRTDFSISLSNMGPGDNGTYHYSKVQILDQEDQWFGRGVKEVIHLQIKQPSINRGGGIQHNLPPVYTTVLSAFPRRLHTHLHHSGDPEDTGKPPTGLNSSLKRCSGFFVQGLFPSIPQRPNPVSLPAASACRNHESQLLLTDLFGFLCSAPPTVRLETEPPSPVWLNTSVTVTCNAEYFYPNVAKVDLFCKNPSGKGKPAAATLNSNGTYSRQSSLKITATENWDSSLFTCLVKHNSTVFKATTQLFITTELGKVSAWGEFLSFPSIFSFPISVQVESKLRVVACRLAVLPAGESDKEVMWESGSASRCW</sequence>
<dbReference type="InterPro" id="IPR013106">
    <property type="entry name" value="Ig_V-set"/>
</dbReference>
<dbReference type="InterPro" id="IPR007110">
    <property type="entry name" value="Ig-like_dom"/>
</dbReference>
<dbReference type="InterPro" id="IPR051755">
    <property type="entry name" value="Ig-like_CS_Receptor"/>
</dbReference>
<dbReference type="Pfam" id="PF07686">
    <property type="entry name" value="V-set"/>
    <property type="match status" value="1"/>
</dbReference>
<dbReference type="Gene3D" id="2.60.40.10">
    <property type="entry name" value="Immunoglobulins"/>
    <property type="match status" value="2"/>
</dbReference>
<evidence type="ECO:0000313" key="5">
    <source>
        <dbReference type="Proteomes" id="UP000694559"/>
    </source>
</evidence>
<dbReference type="InterPro" id="IPR013783">
    <property type="entry name" value="Ig-like_fold"/>
</dbReference>
<reference evidence="4" key="2">
    <citation type="submission" date="2025-09" db="UniProtKB">
        <authorList>
            <consortium name="Ensembl"/>
        </authorList>
    </citation>
    <scope>IDENTIFICATION</scope>
</reference>
<dbReference type="OMA" id="CLANQAI"/>
<feature type="domain" description="Ig-like" evidence="3">
    <location>
        <begin position="14"/>
        <end position="95"/>
    </location>
</feature>
<dbReference type="SMART" id="SM00409">
    <property type="entry name" value="IG"/>
    <property type="match status" value="2"/>
</dbReference>
<dbReference type="Proteomes" id="UP000694559">
    <property type="component" value="Unplaced"/>
</dbReference>
<evidence type="ECO:0000256" key="1">
    <source>
        <dbReference type="ARBA" id="ARBA00023157"/>
    </source>
</evidence>
<evidence type="ECO:0000256" key="2">
    <source>
        <dbReference type="ARBA" id="ARBA00023180"/>
    </source>
</evidence>
<keyword evidence="2" id="KW-0325">Glycoprotein</keyword>
<dbReference type="GeneTree" id="ENSGT00960000192309"/>
<keyword evidence="5" id="KW-1185">Reference proteome</keyword>
<dbReference type="SMART" id="SM00407">
    <property type="entry name" value="IGc1"/>
    <property type="match status" value="1"/>
</dbReference>
<dbReference type="OrthoDB" id="9044435at2759"/>
<protein>
    <recommendedName>
        <fullName evidence="3">Ig-like domain-containing protein</fullName>
    </recommendedName>
</protein>
<accession>A0A8C6V9G7</accession>
<reference evidence="4" key="1">
    <citation type="submission" date="2025-08" db="UniProtKB">
        <authorList>
            <consortium name="Ensembl"/>
        </authorList>
    </citation>
    <scope>IDENTIFICATION</scope>
</reference>
<evidence type="ECO:0000313" key="4">
    <source>
        <dbReference type="Ensembl" id="ENSNNAP00000002471.1"/>
    </source>
</evidence>
<evidence type="ECO:0000259" key="3">
    <source>
        <dbReference type="PROSITE" id="PS50835"/>
    </source>
</evidence>
<dbReference type="PROSITE" id="PS50835">
    <property type="entry name" value="IG_LIKE"/>
    <property type="match status" value="2"/>
</dbReference>
<dbReference type="Ensembl" id="ENSNNAT00000002596.1">
    <property type="protein sequence ID" value="ENSNNAP00000002471.1"/>
    <property type="gene ID" value="ENSNNAG00000001710.1"/>
</dbReference>
<dbReference type="PANTHER" id="PTHR19971">
    <property type="entry name" value="SIGNAL-REGULATORY PROTEIN BETA"/>
    <property type="match status" value="1"/>
</dbReference>
<dbReference type="InterPro" id="IPR003599">
    <property type="entry name" value="Ig_sub"/>
</dbReference>
<dbReference type="Pfam" id="PF07654">
    <property type="entry name" value="C1-set"/>
    <property type="match status" value="1"/>
</dbReference>
<keyword evidence="1" id="KW-1015">Disulfide bond</keyword>
<name>A0A8C6V9G7_NAJNA</name>
<dbReference type="SUPFAM" id="SSF48726">
    <property type="entry name" value="Immunoglobulin"/>
    <property type="match status" value="2"/>
</dbReference>
<feature type="domain" description="Ig-like" evidence="3">
    <location>
        <begin position="227"/>
        <end position="322"/>
    </location>
</feature>
<dbReference type="InterPro" id="IPR036179">
    <property type="entry name" value="Ig-like_dom_sf"/>
</dbReference>